<dbReference type="InterPro" id="IPR016047">
    <property type="entry name" value="M23ase_b-sheet_dom"/>
</dbReference>
<dbReference type="Gene3D" id="3.10.350.10">
    <property type="entry name" value="LysM domain"/>
    <property type="match status" value="2"/>
</dbReference>
<dbReference type="CDD" id="cd12797">
    <property type="entry name" value="M23_peptidase"/>
    <property type="match status" value="1"/>
</dbReference>
<dbReference type="PANTHER" id="PTHR21666:SF289">
    <property type="entry name" value="L-ALA--D-GLU ENDOPEPTIDASE"/>
    <property type="match status" value="1"/>
</dbReference>
<dbReference type="SUPFAM" id="SSF51261">
    <property type="entry name" value="Duplicated hybrid motif"/>
    <property type="match status" value="1"/>
</dbReference>
<accession>A0A7G1GC93</accession>
<name>A0A7G1GC93_9BACT</name>
<dbReference type="InterPro" id="IPR011055">
    <property type="entry name" value="Dup_hybrid_motif"/>
</dbReference>
<evidence type="ECO:0000313" key="3">
    <source>
        <dbReference type="EMBL" id="BBE31959.1"/>
    </source>
</evidence>
<dbReference type="KEGG" id="ocy:OSSY52_21000"/>
<sequence>MKRLIVLIIVLCGGIGFSEAGYYYKVQKNDSIIKISEKTKISVPVLIDRNPEIVYQKYLNLNQKLFIPKENIFYYEVKPGDSLNYIAIKFFTHPDLILKVNYIKDKNFLKVGQKLKIPYKIIGLCYNKNQTIGWPIIGYVSSPYGYRMHPIYKKIKFHTGIDIVASKGTPIIAANSGKVIYAGESGGYGKHIKVLLNNKIYLYGHLSEINVCKGYIVKKGEIIGKVGSTGISTGPHLHFEIDNFKDNKSMDPMMFLDKNKNKAYNIKSDEYKMYMGGE</sequence>
<reference evidence="3 4" key="1">
    <citation type="submission" date="2018-06" db="EMBL/GenBank/DDBJ databases">
        <title>Genome sequencing of Oceanotoga sp. sy52.</title>
        <authorList>
            <person name="Mori K."/>
        </authorList>
    </citation>
    <scope>NUCLEOTIDE SEQUENCE [LARGE SCALE GENOMIC DNA]</scope>
    <source>
        <strain evidence="4">sy52</strain>
    </source>
</reference>
<dbReference type="RefSeq" id="WP_190614819.1">
    <property type="nucleotide sequence ID" value="NZ_AP018712.1"/>
</dbReference>
<dbReference type="Gene3D" id="2.70.70.10">
    <property type="entry name" value="Glucose Permease (Domain IIA)"/>
    <property type="match status" value="1"/>
</dbReference>
<proteinExistence type="predicted"/>
<dbReference type="AlphaFoldDB" id="A0A7G1GC93"/>
<dbReference type="CDD" id="cd00118">
    <property type="entry name" value="LysM"/>
    <property type="match status" value="1"/>
</dbReference>
<dbReference type="GO" id="GO:0004222">
    <property type="term" value="F:metalloendopeptidase activity"/>
    <property type="evidence" value="ECO:0007669"/>
    <property type="project" value="TreeGrafter"/>
</dbReference>
<dbReference type="PANTHER" id="PTHR21666">
    <property type="entry name" value="PEPTIDASE-RELATED"/>
    <property type="match status" value="1"/>
</dbReference>
<dbReference type="InterPro" id="IPR050570">
    <property type="entry name" value="Cell_wall_metabolism_enzyme"/>
</dbReference>
<keyword evidence="4" id="KW-1185">Reference proteome</keyword>
<protein>
    <submittedName>
        <fullName evidence="3">Peptidoglycan-binding protein</fullName>
    </submittedName>
</protein>
<evidence type="ECO:0000259" key="2">
    <source>
        <dbReference type="PROSITE" id="PS51782"/>
    </source>
</evidence>
<dbReference type="EMBL" id="AP018712">
    <property type="protein sequence ID" value="BBE31959.1"/>
    <property type="molecule type" value="Genomic_DNA"/>
</dbReference>
<dbReference type="PROSITE" id="PS51782">
    <property type="entry name" value="LYSM"/>
    <property type="match status" value="1"/>
</dbReference>
<dbReference type="Pfam" id="PF01476">
    <property type="entry name" value="LysM"/>
    <property type="match status" value="2"/>
</dbReference>
<feature type="domain" description="LysM" evidence="2">
    <location>
        <begin position="73"/>
        <end position="117"/>
    </location>
</feature>
<evidence type="ECO:0000313" key="4">
    <source>
        <dbReference type="Proteomes" id="UP000516361"/>
    </source>
</evidence>
<organism evidence="3 4">
    <name type="scientific">Tepiditoga spiralis</name>
    <dbReference type="NCBI Taxonomy" id="2108365"/>
    <lineage>
        <taxon>Bacteria</taxon>
        <taxon>Thermotogati</taxon>
        <taxon>Thermotogota</taxon>
        <taxon>Thermotogae</taxon>
        <taxon>Petrotogales</taxon>
        <taxon>Petrotogaceae</taxon>
        <taxon>Tepiditoga</taxon>
    </lineage>
</organism>
<dbReference type="Pfam" id="PF01551">
    <property type="entry name" value="Peptidase_M23"/>
    <property type="match status" value="1"/>
</dbReference>
<evidence type="ECO:0000256" key="1">
    <source>
        <dbReference type="ARBA" id="ARBA00022729"/>
    </source>
</evidence>
<gene>
    <name evidence="3" type="ORF">OSSY52_21000</name>
</gene>
<dbReference type="Proteomes" id="UP000516361">
    <property type="component" value="Chromosome"/>
</dbReference>
<dbReference type="InterPro" id="IPR018392">
    <property type="entry name" value="LysM"/>
</dbReference>
<dbReference type="InParanoid" id="A0A7G1GC93"/>
<dbReference type="SUPFAM" id="SSF54106">
    <property type="entry name" value="LysM domain"/>
    <property type="match status" value="1"/>
</dbReference>
<dbReference type="SMART" id="SM00257">
    <property type="entry name" value="LysM"/>
    <property type="match status" value="2"/>
</dbReference>
<dbReference type="InterPro" id="IPR036779">
    <property type="entry name" value="LysM_dom_sf"/>
</dbReference>
<keyword evidence="1" id="KW-0732">Signal</keyword>